<dbReference type="InterPro" id="IPR014710">
    <property type="entry name" value="RmlC-like_jellyroll"/>
</dbReference>
<dbReference type="Gene3D" id="1.10.10.10">
    <property type="entry name" value="Winged helix-like DNA-binding domain superfamily/Winged helix DNA-binding domain"/>
    <property type="match status" value="1"/>
</dbReference>
<evidence type="ECO:0000256" key="1">
    <source>
        <dbReference type="ARBA" id="ARBA00023015"/>
    </source>
</evidence>
<keyword evidence="1" id="KW-0805">Transcription regulation</keyword>
<dbReference type="SMART" id="SM00100">
    <property type="entry name" value="cNMP"/>
    <property type="match status" value="1"/>
</dbReference>
<accession>A0A4R1HFY4</accession>
<evidence type="ECO:0000256" key="2">
    <source>
        <dbReference type="ARBA" id="ARBA00023125"/>
    </source>
</evidence>
<dbReference type="PANTHER" id="PTHR24567">
    <property type="entry name" value="CRP FAMILY TRANSCRIPTIONAL REGULATORY PROTEIN"/>
    <property type="match status" value="1"/>
</dbReference>
<dbReference type="GO" id="GO:0003677">
    <property type="term" value="F:DNA binding"/>
    <property type="evidence" value="ECO:0007669"/>
    <property type="project" value="UniProtKB-KW"/>
</dbReference>
<dbReference type="AlphaFoldDB" id="A0A4R1HFY4"/>
<evidence type="ECO:0000259" key="4">
    <source>
        <dbReference type="PROSITE" id="PS50042"/>
    </source>
</evidence>
<evidence type="ECO:0000313" key="7">
    <source>
        <dbReference type="Proteomes" id="UP000295707"/>
    </source>
</evidence>
<dbReference type="RefSeq" id="WP_132972030.1">
    <property type="nucleotide sequence ID" value="NZ_SMFX01000001.1"/>
</dbReference>
<dbReference type="Proteomes" id="UP000295707">
    <property type="component" value="Unassembled WGS sequence"/>
</dbReference>
<dbReference type="PANTHER" id="PTHR24567:SF26">
    <property type="entry name" value="REGULATORY PROTEIN YEIL"/>
    <property type="match status" value="1"/>
</dbReference>
<dbReference type="InterPro" id="IPR036388">
    <property type="entry name" value="WH-like_DNA-bd_sf"/>
</dbReference>
<sequence>MRETEGCAFPNRNKPATLQCELTGFAAIDGEVWREALSVSEVISCPAGTKLVECGSSADKFVIVLQGVVKVYEACENGREISLYRVCSGQVCVLTLTRLLLRSNQCAQAVAEQDVRLLAMPPEYFERLLAESKGFRSYLMTSMAHCITDVVQLTAQVSFRHLDLRLVQLIRKLSTQEPDSRIRCTHQTIANELGTTREVVSRLLKELERSGHIKLSRGSIQVLDSEKLEDLCLG</sequence>
<evidence type="ECO:0000259" key="5">
    <source>
        <dbReference type="PROSITE" id="PS51063"/>
    </source>
</evidence>
<feature type="domain" description="Cyclic nucleotide-binding" evidence="4">
    <location>
        <begin position="24"/>
        <end position="129"/>
    </location>
</feature>
<dbReference type="PRINTS" id="PR00034">
    <property type="entry name" value="HTHCRP"/>
</dbReference>
<dbReference type="GO" id="GO:0003700">
    <property type="term" value="F:DNA-binding transcription factor activity"/>
    <property type="evidence" value="ECO:0007669"/>
    <property type="project" value="TreeGrafter"/>
</dbReference>
<evidence type="ECO:0000313" key="6">
    <source>
        <dbReference type="EMBL" id="TCK18209.1"/>
    </source>
</evidence>
<dbReference type="InterPro" id="IPR000595">
    <property type="entry name" value="cNMP-bd_dom"/>
</dbReference>
<gene>
    <name evidence="6" type="ORF">DFR30_1484</name>
</gene>
<dbReference type="InterPro" id="IPR036390">
    <property type="entry name" value="WH_DNA-bd_sf"/>
</dbReference>
<name>A0A4R1HFY4_9GAMM</name>
<comment type="caution">
    <text evidence="6">The sequence shown here is derived from an EMBL/GenBank/DDBJ whole genome shotgun (WGS) entry which is preliminary data.</text>
</comment>
<dbReference type="SMART" id="SM00419">
    <property type="entry name" value="HTH_CRP"/>
    <property type="match status" value="1"/>
</dbReference>
<dbReference type="SUPFAM" id="SSF46785">
    <property type="entry name" value="Winged helix' DNA-binding domain"/>
    <property type="match status" value="1"/>
</dbReference>
<dbReference type="Pfam" id="PF13545">
    <property type="entry name" value="HTH_Crp_2"/>
    <property type="match status" value="1"/>
</dbReference>
<dbReference type="EMBL" id="SMFX01000001">
    <property type="protein sequence ID" value="TCK18209.1"/>
    <property type="molecule type" value="Genomic_DNA"/>
</dbReference>
<evidence type="ECO:0000256" key="3">
    <source>
        <dbReference type="ARBA" id="ARBA00023163"/>
    </source>
</evidence>
<keyword evidence="2" id="KW-0238">DNA-binding</keyword>
<dbReference type="InterPro" id="IPR050397">
    <property type="entry name" value="Env_Response_Regulators"/>
</dbReference>
<dbReference type="PROSITE" id="PS50042">
    <property type="entry name" value="CNMP_BINDING_3"/>
    <property type="match status" value="1"/>
</dbReference>
<dbReference type="CDD" id="cd00038">
    <property type="entry name" value="CAP_ED"/>
    <property type="match status" value="1"/>
</dbReference>
<dbReference type="InterPro" id="IPR012318">
    <property type="entry name" value="HTH_CRP"/>
</dbReference>
<proteinExistence type="predicted"/>
<protein>
    <submittedName>
        <fullName evidence="6">CRP/FNR family transcriptional regulator</fullName>
    </submittedName>
</protein>
<dbReference type="Gene3D" id="2.60.120.10">
    <property type="entry name" value="Jelly Rolls"/>
    <property type="match status" value="1"/>
</dbReference>
<keyword evidence="3" id="KW-0804">Transcription</keyword>
<dbReference type="InterPro" id="IPR018490">
    <property type="entry name" value="cNMP-bd_dom_sf"/>
</dbReference>
<feature type="domain" description="HTH crp-type" evidence="5">
    <location>
        <begin position="160"/>
        <end position="226"/>
    </location>
</feature>
<reference evidence="6 7" key="1">
    <citation type="submission" date="2019-03" db="EMBL/GenBank/DDBJ databases">
        <title>Genomic Encyclopedia of Type Strains, Phase IV (KMG-IV): sequencing the most valuable type-strain genomes for metagenomic binning, comparative biology and taxonomic classification.</title>
        <authorList>
            <person name="Goeker M."/>
        </authorList>
    </citation>
    <scope>NUCLEOTIDE SEQUENCE [LARGE SCALE GENOMIC DNA]</scope>
    <source>
        <strain evidence="6 7">DSM 19610</strain>
    </source>
</reference>
<keyword evidence="7" id="KW-1185">Reference proteome</keyword>
<dbReference type="Pfam" id="PF00027">
    <property type="entry name" value="cNMP_binding"/>
    <property type="match status" value="1"/>
</dbReference>
<dbReference type="OrthoDB" id="6881322at2"/>
<dbReference type="CDD" id="cd00092">
    <property type="entry name" value="HTH_CRP"/>
    <property type="match status" value="1"/>
</dbReference>
<dbReference type="GO" id="GO:0005829">
    <property type="term" value="C:cytosol"/>
    <property type="evidence" value="ECO:0007669"/>
    <property type="project" value="TreeGrafter"/>
</dbReference>
<organism evidence="6 7">
    <name type="scientific">Thiogranum longum</name>
    <dbReference type="NCBI Taxonomy" id="1537524"/>
    <lineage>
        <taxon>Bacteria</taxon>
        <taxon>Pseudomonadati</taxon>
        <taxon>Pseudomonadota</taxon>
        <taxon>Gammaproteobacteria</taxon>
        <taxon>Chromatiales</taxon>
        <taxon>Ectothiorhodospiraceae</taxon>
        <taxon>Thiogranum</taxon>
    </lineage>
</organism>
<dbReference type="SUPFAM" id="SSF51206">
    <property type="entry name" value="cAMP-binding domain-like"/>
    <property type="match status" value="1"/>
</dbReference>
<dbReference type="PROSITE" id="PS51063">
    <property type="entry name" value="HTH_CRP_2"/>
    <property type="match status" value="1"/>
</dbReference>